<organism evidence="1 2">
    <name type="scientific">Eumeta variegata</name>
    <name type="common">Bagworm moth</name>
    <name type="synonym">Eumeta japonica</name>
    <dbReference type="NCBI Taxonomy" id="151549"/>
    <lineage>
        <taxon>Eukaryota</taxon>
        <taxon>Metazoa</taxon>
        <taxon>Ecdysozoa</taxon>
        <taxon>Arthropoda</taxon>
        <taxon>Hexapoda</taxon>
        <taxon>Insecta</taxon>
        <taxon>Pterygota</taxon>
        <taxon>Neoptera</taxon>
        <taxon>Endopterygota</taxon>
        <taxon>Lepidoptera</taxon>
        <taxon>Glossata</taxon>
        <taxon>Ditrysia</taxon>
        <taxon>Tineoidea</taxon>
        <taxon>Psychidae</taxon>
        <taxon>Oiketicinae</taxon>
        <taxon>Eumeta</taxon>
    </lineage>
</organism>
<keyword evidence="2" id="KW-1185">Reference proteome</keyword>
<evidence type="ECO:0000313" key="2">
    <source>
        <dbReference type="Proteomes" id="UP000299102"/>
    </source>
</evidence>
<gene>
    <name evidence="1" type="ORF">EVAR_17241_1</name>
</gene>
<comment type="caution">
    <text evidence="1">The sequence shown here is derived from an EMBL/GenBank/DDBJ whole genome shotgun (WGS) entry which is preliminary data.</text>
</comment>
<dbReference type="AlphaFoldDB" id="A0A4C1TSX5"/>
<proteinExistence type="predicted"/>
<protein>
    <submittedName>
        <fullName evidence="1">Uncharacterized protein</fullName>
    </submittedName>
</protein>
<name>A0A4C1TSX5_EUMVA</name>
<dbReference type="EMBL" id="BGZK01000085">
    <property type="protein sequence ID" value="GBP17112.1"/>
    <property type="molecule type" value="Genomic_DNA"/>
</dbReference>
<sequence>MGVPIENDESTAPECGIRTAHTQDFFTWRAACTPLLFPRFLSEDSYRYSFSERSSSTAVVRTVGYAAWTGNETNLS</sequence>
<dbReference type="Proteomes" id="UP000299102">
    <property type="component" value="Unassembled WGS sequence"/>
</dbReference>
<reference evidence="1 2" key="1">
    <citation type="journal article" date="2019" name="Commun. Biol.">
        <title>The bagworm genome reveals a unique fibroin gene that provides high tensile strength.</title>
        <authorList>
            <person name="Kono N."/>
            <person name="Nakamura H."/>
            <person name="Ohtoshi R."/>
            <person name="Tomita M."/>
            <person name="Numata K."/>
            <person name="Arakawa K."/>
        </authorList>
    </citation>
    <scope>NUCLEOTIDE SEQUENCE [LARGE SCALE GENOMIC DNA]</scope>
</reference>
<accession>A0A4C1TSX5</accession>
<evidence type="ECO:0000313" key="1">
    <source>
        <dbReference type="EMBL" id="GBP17112.1"/>
    </source>
</evidence>